<proteinExistence type="predicted"/>
<reference evidence="1" key="1">
    <citation type="submission" date="2014-11" db="EMBL/GenBank/DDBJ databases">
        <authorList>
            <person name="Geib S."/>
        </authorList>
    </citation>
    <scope>NUCLEOTIDE SEQUENCE</scope>
</reference>
<name>A0A0A1XHP5_ZEUCU</name>
<sequence>MASLKLTQLHLSEVKQDISVEYVLTSGENLIALQCSSNQLIILDLLDSSSELTDLPYNLYYVEVPQSYNLAPLKKNNLKKSFNGSNLLEQHRRLLEPSYVSTFSCEPLKIIALQFKRAPWNTPTGESVAVIITNSGLCRIVIKMSAPSRHWNEICNVNAYFSNETLISKIKGFTGKPFIGCYITAAAWHKKESILFVSIENGYIATILFRDVNCINLEDICITKISLKKICDINLFDRYMLISTREGILQIFTLNLANDLPIITPLEYLWNKKDNIVCSKVLANKFTDSTYLVVFNKGPHILVYSLNIRGEVMHCKELYIGGIKVTGIQFVSSTDFIVTTTTNNVSYFRINFKDERDFKIIEQSVETEFNTSNGNIHNNVNICITVYL</sequence>
<reference evidence="1" key="2">
    <citation type="journal article" date="2015" name="Gigascience">
        <title>Reconstructing a comprehensive transcriptome assembly of a white-pupal translocated strain of the pest fruit fly Bactrocera cucurbitae.</title>
        <authorList>
            <person name="Sim S.B."/>
            <person name="Calla B."/>
            <person name="Hall B."/>
            <person name="DeRego T."/>
            <person name="Geib S.M."/>
        </authorList>
    </citation>
    <scope>NUCLEOTIDE SEQUENCE</scope>
</reference>
<gene>
    <name evidence="1" type="primary">FZR1</name>
    <name evidence="1" type="ORF">g.27447</name>
</gene>
<protein>
    <submittedName>
        <fullName evidence="1">Fizzy-related protein homolog</fullName>
    </submittedName>
</protein>
<dbReference type="InterPro" id="IPR036322">
    <property type="entry name" value="WD40_repeat_dom_sf"/>
</dbReference>
<dbReference type="SUPFAM" id="SSF50978">
    <property type="entry name" value="WD40 repeat-like"/>
    <property type="match status" value="1"/>
</dbReference>
<dbReference type="AlphaFoldDB" id="A0A0A1XHP5"/>
<accession>A0A0A1XHP5</accession>
<organism evidence="1">
    <name type="scientific">Zeugodacus cucurbitae</name>
    <name type="common">Melon fruit fly</name>
    <name type="synonym">Bactrocera cucurbitae</name>
    <dbReference type="NCBI Taxonomy" id="28588"/>
    <lineage>
        <taxon>Eukaryota</taxon>
        <taxon>Metazoa</taxon>
        <taxon>Ecdysozoa</taxon>
        <taxon>Arthropoda</taxon>
        <taxon>Hexapoda</taxon>
        <taxon>Insecta</taxon>
        <taxon>Pterygota</taxon>
        <taxon>Neoptera</taxon>
        <taxon>Endopterygota</taxon>
        <taxon>Diptera</taxon>
        <taxon>Brachycera</taxon>
        <taxon>Muscomorpha</taxon>
        <taxon>Tephritoidea</taxon>
        <taxon>Tephritidae</taxon>
        <taxon>Zeugodacus</taxon>
        <taxon>Zeugodacus</taxon>
    </lineage>
</organism>
<dbReference type="EMBL" id="GBXI01003786">
    <property type="protein sequence ID" value="JAD10506.1"/>
    <property type="molecule type" value="Transcribed_RNA"/>
</dbReference>
<evidence type="ECO:0000313" key="1">
    <source>
        <dbReference type="EMBL" id="JAD10506.1"/>
    </source>
</evidence>